<evidence type="ECO:0000256" key="5">
    <source>
        <dbReference type="PIRSR" id="PIRSR600888-1"/>
    </source>
</evidence>
<feature type="active site" description="Proton donor" evidence="5">
    <location>
        <position position="131"/>
    </location>
</feature>
<sequence length="184" mass="20958">MLKTIVDFPGLYVFEPKIFHDGRGYFFESYNQKIFKTAEIKFDVVQENQSRSSYGTVRGLHYQGGEYPQAKFVRAVRGEILDVVVDLRVESPSYGKYFSIRLSEENKKGLFIPAGFAHGFSVLSEIAEVVYLCDAHYDSASEGGIRFDDTELAIDWMIELSVANVSDKDKQQQCLSSYKSEPKF</sequence>
<dbReference type="EC" id="5.1.3.13" evidence="3 7"/>
<dbReference type="GO" id="GO:0008830">
    <property type="term" value="F:dTDP-4-dehydrorhamnose 3,5-epimerase activity"/>
    <property type="evidence" value="ECO:0007669"/>
    <property type="project" value="UniProtKB-UniRule"/>
</dbReference>
<dbReference type="CDD" id="cd00438">
    <property type="entry name" value="cupin_RmlC"/>
    <property type="match status" value="1"/>
</dbReference>
<dbReference type="RefSeq" id="WP_062704716.1">
    <property type="nucleotide sequence ID" value="NZ_CAWRCI010000001.1"/>
</dbReference>
<dbReference type="SUPFAM" id="SSF51182">
    <property type="entry name" value="RmlC-like cupins"/>
    <property type="match status" value="1"/>
</dbReference>
<accession>A0A128ERX6</accession>
<dbReference type="GO" id="GO:0019305">
    <property type="term" value="P:dTDP-rhamnose biosynthetic process"/>
    <property type="evidence" value="ECO:0007669"/>
    <property type="project" value="UniProtKB-UniRule"/>
</dbReference>
<comment type="subunit">
    <text evidence="7">Homodimer.</text>
</comment>
<evidence type="ECO:0000256" key="7">
    <source>
        <dbReference type="RuleBase" id="RU364069"/>
    </source>
</evidence>
<dbReference type="InterPro" id="IPR000888">
    <property type="entry name" value="RmlC-like"/>
</dbReference>
<dbReference type="GO" id="GO:0005829">
    <property type="term" value="C:cytosol"/>
    <property type="evidence" value="ECO:0007669"/>
    <property type="project" value="TreeGrafter"/>
</dbReference>
<comment type="function">
    <text evidence="2 7">Catalyzes the epimerization of the C3' and C5'positions of dTDP-6-deoxy-D-xylo-4-hexulose, forming dTDP-6-deoxy-L-lyxo-4-hexulose.</text>
</comment>
<evidence type="ECO:0000313" key="9">
    <source>
        <dbReference type="Proteomes" id="UP000073601"/>
    </source>
</evidence>
<evidence type="ECO:0000256" key="6">
    <source>
        <dbReference type="PIRSR" id="PIRSR600888-3"/>
    </source>
</evidence>
<dbReference type="OrthoDB" id="9800680at2"/>
<protein>
    <recommendedName>
        <fullName evidence="4 7">dTDP-4-dehydrorhamnose 3,5-epimerase</fullName>
        <ecNumber evidence="3 7">5.1.3.13</ecNumber>
    </recommendedName>
    <alternativeName>
        <fullName evidence="7">Thymidine diphospho-4-keto-rhamnose 3,5-epimerase</fullName>
    </alternativeName>
</protein>
<dbReference type="UniPathway" id="UPA00124"/>
<feature type="active site" description="Proton acceptor" evidence="5">
    <location>
        <position position="61"/>
    </location>
</feature>
<evidence type="ECO:0000313" key="8">
    <source>
        <dbReference type="EMBL" id="CZF77322.1"/>
    </source>
</evidence>
<dbReference type="PANTHER" id="PTHR21047">
    <property type="entry name" value="DTDP-6-DEOXY-D-GLUCOSE-3,5 EPIMERASE"/>
    <property type="match status" value="1"/>
</dbReference>
<feature type="site" description="Participates in a stacking interaction with the thymidine ring of dTDP-4-oxo-6-deoxyglucose" evidence="6">
    <location>
        <position position="137"/>
    </location>
</feature>
<name>A0A128ERX6_9GAMM</name>
<proteinExistence type="inferred from homology"/>
<dbReference type="NCBIfam" id="TIGR01221">
    <property type="entry name" value="rmlC"/>
    <property type="match status" value="1"/>
</dbReference>
<dbReference type="InterPro" id="IPR011051">
    <property type="entry name" value="RmlC_Cupin_sf"/>
</dbReference>
<comment type="pathway">
    <text evidence="7">Carbohydrate biosynthesis; dTDP-L-rhamnose biosynthesis.</text>
</comment>
<dbReference type="Proteomes" id="UP000073601">
    <property type="component" value="Unassembled WGS sequence"/>
</dbReference>
<dbReference type="Gene3D" id="2.60.120.10">
    <property type="entry name" value="Jelly Rolls"/>
    <property type="match status" value="1"/>
</dbReference>
<evidence type="ECO:0000256" key="1">
    <source>
        <dbReference type="ARBA" id="ARBA00001298"/>
    </source>
</evidence>
<dbReference type="AlphaFoldDB" id="A0A128ERX6"/>
<comment type="similarity">
    <text evidence="7">Belongs to the dTDP-4-dehydrorhamnose 3,5-epimerase family.</text>
</comment>
<evidence type="ECO:0000256" key="3">
    <source>
        <dbReference type="ARBA" id="ARBA00012098"/>
    </source>
</evidence>
<dbReference type="GO" id="GO:0000271">
    <property type="term" value="P:polysaccharide biosynthetic process"/>
    <property type="evidence" value="ECO:0007669"/>
    <property type="project" value="TreeGrafter"/>
</dbReference>
<keyword evidence="9" id="KW-1185">Reference proteome</keyword>
<dbReference type="Pfam" id="PF00908">
    <property type="entry name" value="dTDP_sugar_isom"/>
    <property type="match status" value="1"/>
</dbReference>
<reference evidence="9" key="1">
    <citation type="submission" date="2016-02" db="EMBL/GenBank/DDBJ databases">
        <authorList>
            <person name="Rodrigo-Torres Lidia"/>
            <person name="Arahal R.David."/>
        </authorList>
    </citation>
    <scope>NUCLEOTIDE SEQUENCE [LARGE SCALE GENOMIC DNA]</scope>
    <source>
        <strain evidence="9">CECT 8713</strain>
    </source>
</reference>
<organism evidence="8 9">
    <name type="scientific">Grimontia marina</name>
    <dbReference type="NCBI Taxonomy" id="646534"/>
    <lineage>
        <taxon>Bacteria</taxon>
        <taxon>Pseudomonadati</taxon>
        <taxon>Pseudomonadota</taxon>
        <taxon>Gammaproteobacteria</taxon>
        <taxon>Vibrionales</taxon>
        <taxon>Vibrionaceae</taxon>
        <taxon>Grimontia</taxon>
    </lineage>
</organism>
<keyword evidence="7 8" id="KW-0413">Isomerase</keyword>
<dbReference type="PANTHER" id="PTHR21047:SF2">
    <property type="entry name" value="THYMIDINE DIPHOSPHO-4-KETO-RHAMNOSE 3,5-EPIMERASE"/>
    <property type="match status" value="1"/>
</dbReference>
<gene>
    <name evidence="8" type="primary">rmlC</name>
    <name evidence="8" type="ORF">GMA8713_00118</name>
</gene>
<dbReference type="EMBL" id="FIZY01000001">
    <property type="protein sequence ID" value="CZF77322.1"/>
    <property type="molecule type" value="Genomic_DNA"/>
</dbReference>
<evidence type="ECO:0000256" key="4">
    <source>
        <dbReference type="ARBA" id="ARBA00019595"/>
    </source>
</evidence>
<comment type="catalytic activity">
    <reaction evidence="1 7">
        <text>dTDP-4-dehydro-6-deoxy-alpha-D-glucose = dTDP-4-dehydro-beta-L-rhamnose</text>
        <dbReference type="Rhea" id="RHEA:16969"/>
        <dbReference type="ChEBI" id="CHEBI:57649"/>
        <dbReference type="ChEBI" id="CHEBI:62830"/>
        <dbReference type="EC" id="5.1.3.13"/>
    </reaction>
</comment>
<dbReference type="InterPro" id="IPR014710">
    <property type="entry name" value="RmlC-like_jellyroll"/>
</dbReference>
<evidence type="ECO:0000256" key="2">
    <source>
        <dbReference type="ARBA" id="ARBA00001997"/>
    </source>
</evidence>